<sequence length="649" mass="72114">MGGKKHNYNSWEERTISEVNVEYHLRSCSGNSLLAAVGNENREGRMTYVVAKEYLEAFGSNATINAYTQWRNRHDVVQWLISLVRNDDSLPALSDSYLVPKNKRHGSSIDEEEKPAQGNPIKSFRKKLRSSLVHQKQDTGRSNAINLVPPKEAGPSEPTDSDLVPKNKRHGSSIDEEEKPAQGNPIKSFRKKLRSSLVHQKQDTGRSNAINLVPPKEAGPSEPTDSYLVPKNKRHGSSIDEEEKPAQGNPIKSFRKKLRSSLVHQKQDTGRSNAINLVPPKEAGPSEPTDSDLVPKNKRHGSSIDEEEKPAQGNPIKSFRKKLRSSLVHQKQDTGRSNAINLVPPKEAGPSEPTDSYLVPRHKRHGSSIDEEEKPAQGNPIKSFRKKLRSSLVHQKQDTGRSNAINLVPPKDAAASEPTDSDLVPKNKRHGSSIDEEEKPAQRYPIKSFPKKLRSSLVHQKQDTGRSNAINLVPPKEAAASEPTGRFTPREYSNRVEIFCGISMRTFRDLCTLVKEPLSNSPRYKFNDNRELTVDAKVAIAMRRLKLGKSLNSIGDETGMHSFTADKVTRSFVEAVNGLSHLHGPGAATEGGTSAETLDSAVEEGMSVEKLDRLKEEWKVLTTGMKPEKLRCMIKACCILHNIVTDMND</sequence>
<dbReference type="EMBL" id="CP093343">
    <property type="protein sequence ID" value="WOG83133.1"/>
    <property type="molecule type" value="Genomic_DNA"/>
</dbReference>
<accession>A0AAF0W7K8</accession>
<evidence type="ECO:0000313" key="2">
    <source>
        <dbReference type="EMBL" id="WOG83133.1"/>
    </source>
</evidence>
<feature type="region of interest" description="Disordered" evidence="1">
    <location>
        <begin position="94"/>
        <end position="468"/>
    </location>
</feature>
<evidence type="ECO:0008006" key="4">
    <source>
        <dbReference type="Google" id="ProtNLM"/>
    </source>
</evidence>
<evidence type="ECO:0000256" key="1">
    <source>
        <dbReference type="SAM" id="MobiDB-lite"/>
    </source>
</evidence>
<gene>
    <name evidence="2" type="ORF">DCAR_0102307</name>
</gene>
<reference evidence="2" key="2">
    <citation type="submission" date="2022-03" db="EMBL/GenBank/DDBJ databases">
        <title>Draft title - Genomic analysis of global carrot germplasm unveils the trajectory of domestication and the origin of high carotenoid orange carrot.</title>
        <authorList>
            <person name="Iorizzo M."/>
            <person name="Ellison S."/>
            <person name="Senalik D."/>
            <person name="Macko-Podgorni A."/>
            <person name="Grzebelus D."/>
            <person name="Bostan H."/>
            <person name="Rolling W."/>
            <person name="Curaba J."/>
            <person name="Simon P."/>
        </authorList>
    </citation>
    <scope>NUCLEOTIDE SEQUENCE</scope>
    <source>
        <tissue evidence="2">Leaf</tissue>
    </source>
</reference>
<protein>
    <recommendedName>
        <fullName evidence="4">DDE Tnp4 domain-containing protein</fullName>
    </recommendedName>
</protein>
<dbReference type="AlphaFoldDB" id="A0AAF0W7K8"/>
<reference evidence="2" key="1">
    <citation type="journal article" date="2016" name="Nat. Genet.">
        <title>A high-quality carrot genome assembly provides new insights into carotenoid accumulation and asterid genome evolution.</title>
        <authorList>
            <person name="Iorizzo M."/>
            <person name="Ellison S."/>
            <person name="Senalik D."/>
            <person name="Zeng P."/>
            <person name="Satapoomin P."/>
            <person name="Huang J."/>
            <person name="Bowman M."/>
            <person name="Iovene M."/>
            <person name="Sanseverino W."/>
            <person name="Cavagnaro P."/>
            <person name="Yildiz M."/>
            <person name="Macko-Podgorni A."/>
            <person name="Moranska E."/>
            <person name="Grzebelus E."/>
            <person name="Grzebelus D."/>
            <person name="Ashrafi H."/>
            <person name="Zheng Z."/>
            <person name="Cheng S."/>
            <person name="Spooner D."/>
            <person name="Van Deynze A."/>
            <person name="Simon P."/>
        </authorList>
    </citation>
    <scope>NUCLEOTIDE SEQUENCE</scope>
    <source>
        <tissue evidence="2">Leaf</tissue>
    </source>
</reference>
<organism evidence="2 3">
    <name type="scientific">Daucus carota subsp. sativus</name>
    <name type="common">Carrot</name>
    <dbReference type="NCBI Taxonomy" id="79200"/>
    <lineage>
        <taxon>Eukaryota</taxon>
        <taxon>Viridiplantae</taxon>
        <taxon>Streptophyta</taxon>
        <taxon>Embryophyta</taxon>
        <taxon>Tracheophyta</taxon>
        <taxon>Spermatophyta</taxon>
        <taxon>Magnoliopsida</taxon>
        <taxon>eudicotyledons</taxon>
        <taxon>Gunneridae</taxon>
        <taxon>Pentapetalae</taxon>
        <taxon>asterids</taxon>
        <taxon>campanulids</taxon>
        <taxon>Apiales</taxon>
        <taxon>Apiaceae</taxon>
        <taxon>Apioideae</taxon>
        <taxon>Scandiceae</taxon>
        <taxon>Daucinae</taxon>
        <taxon>Daucus</taxon>
        <taxon>Daucus sect. Daucus</taxon>
    </lineage>
</organism>
<keyword evidence="3" id="KW-1185">Reference proteome</keyword>
<name>A0AAF0W7K8_DAUCS</name>
<proteinExistence type="predicted"/>
<dbReference type="Proteomes" id="UP000077755">
    <property type="component" value="Chromosome 1"/>
</dbReference>
<evidence type="ECO:0000313" key="3">
    <source>
        <dbReference type="Proteomes" id="UP000077755"/>
    </source>
</evidence>